<dbReference type="SMART" id="SM00407">
    <property type="entry name" value="IGc1"/>
    <property type="match status" value="1"/>
</dbReference>
<reference evidence="12" key="2">
    <citation type="submission" date="2025-09" db="UniProtKB">
        <authorList>
            <consortium name="Ensembl"/>
        </authorList>
    </citation>
    <scope>IDENTIFICATION</scope>
</reference>
<dbReference type="Gene3D" id="3.10.320.10">
    <property type="entry name" value="Class II Histocompatibility Antigen, M Beta Chain, Chain B, domain 1"/>
    <property type="match status" value="1"/>
</dbReference>
<feature type="domain" description="Ig-like" evidence="11">
    <location>
        <begin position="119"/>
        <end position="207"/>
    </location>
</feature>
<dbReference type="Gene3D" id="2.60.40.10">
    <property type="entry name" value="Immunoglobulins"/>
    <property type="match status" value="1"/>
</dbReference>
<dbReference type="GO" id="GO:0002503">
    <property type="term" value="P:peptide antigen assembly with MHC class II protein complex"/>
    <property type="evidence" value="ECO:0007669"/>
    <property type="project" value="Ensembl"/>
</dbReference>
<proteinExistence type="predicted"/>
<dbReference type="GO" id="GO:2001190">
    <property type="term" value="P:positive regulation of T cell activation via T cell receptor contact with antigen bound to MHC molecule on antigen presenting cell"/>
    <property type="evidence" value="ECO:0007669"/>
    <property type="project" value="Ensembl"/>
</dbReference>
<dbReference type="Ensembl" id="ENSSMRT00000005240.1">
    <property type="protein sequence ID" value="ENSSMRP00000004438.1"/>
    <property type="gene ID" value="ENSSMRG00000003665.1"/>
</dbReference>
<evidence type="ECO:0000256" key="10">
    <source>
        <dbReference type="SAM" id="SignalP"/>
    </source>
</evidence>
<organism evidence="12 13">
    <name type="scientific">Salvator merianae</name>
    <name type="common">Argentine black and white tegu</name>
    <name type="synonym">Tupinambis merianae</name>
    <dbReference type="NCBI Taxonomy" id="96440"/>
    <lineage>
        <taxon>Eukaryota</taxon>
        <taxon>Metazoa</taxon>
        <taxon>Chordata</taxon>
        <taxon>Craniata</taxon>
        <taxon>Vertebrata</taxon>
        <taxon>Euteleostomi</taxon>
        <taxon>Lepidosauria</taxon>
        <taxon>Squamata</taxon>
        <taxon>Bifurcata</taxon>
        <taxon>Unidentata</taxon>
        <taxon>Episquamata</taxon>
        <taxon>Laterata</taxon>
        <taxon>Teiioidea</taxon>
        <taxon>Teiidae</taxon>
        <taxon>Salvator</taxon>
    </lineage>
</organism>
<evidence type="ECO:0000256" key="8">
    <source>
        <dbReference type="ARBA" id="ARBA00023182"/>
    </source>
</evidence>
<keyword evidence="10" id="KW-0732">Signal</keyword>
<dbReference type="InterPro" id="IPR014745">
    <property type="entry name" value="MHC_II_a/b_N"/>
</dbReference>
<evidence type="ECO:0000259" key="11">
    <source>
        <dbReference type="PROSITE" id="PS50835"/>
    </source>
</evidence>
<dbReference type="PROSITE" id="PS50835">
    <property type="entry name" value="IG_LIKE"/>
    <property type="match status" value="1"/>
</dbReference>
<dbReference type="PANTHER" id="PTHR19944">
    <property type="entry name" value="MHC CLASS II-RELATED"/>
    <property type="match status" value="1"/>
</dbReference>
<dbReference type="GO" id="GO:0019886">
    <property type="term" value="P:antigen processing and presentation of exogenous peptide antigen via MHC class II"/>
    <property type="evidence" value="ECO:0007669"/>
    <property type="project" value="Ensembl"/>
</dbReference>
<dbReference type="OMA" id="TYCVAYN"/>
<dbReference type="PANTHER" id="PTHR19944:SF65">
    <property type="entry name" value="HLA CLASS II HISTOCOMPATIBILITY ANTIGEN, DM BETA CHAIN"/>
    <property type="match status" value="1"/>
</dbReference>
<keyword evidence="7" id="KW-0325">Glycoprotein</keyword>
<dbReference type="GO" id="GO:0042102">
    <property type="term" value="P:positive regulation of T cell proliferation"/>
    <property type="evidence" value="ECO:0007669"/>
    <property type="project" value="Ensembl"/>
</dbReference>
<dbReference type="GO" id="GO:0031902">
    <property type="term" value="C:late endosome membrane"/>
    <property type="evidence" value="ECO:0007669"/>
    <property type="project" value="Ensembl"/>
</dbReference>
<dbReference type="GeneTree" id="ENSGT00940000160381"/>
<feature type="chain" id="PRO_5034912137" evidence="10">
    <location>
        <begin position="21"/>
        <end position="263"/>
    </location>
</feature>
<keyword evidence="5" id="KW-1064">Adaptive immunity</keyword>
<dbReference type="SUPFAM" id="SSF54452">
    <property type="entry name" value="MHC antigen-recognition domain"/>
    <property type="match status" value="1"/>
</dbReference>
<dbReference type="Pfam" id="PF07654">
    <property type="entry name" value="C1-set"/>
    <property type="match status" value="1"/>
</dbReference>
<evidence type="ECO:0000256" key="3">
    <source>
        <dbReference type="ARBA" id="ARBA00022859"/>
    </source>
</evidence>
<reference evidence="12" key="1">
    <citation type="submission" date="2025-08" db="UniProtKB">
        <authorList>
            <consortium name="Ensembl"/>
        </authorList>
    </citation>
    <scope>IDENTIFICATION</scope>
</reference>
<dbReference type="InterPro" id="IPR003006">
    <property type="entry name" value="Ig/MHC_CS"/>
</dbReference>
<dbReference type="SUPFAM" id="SSF48726">
    <property type="entry name" value="Immunoglobulin"/>
    <property type="match status" value="1"/>
</dbReference>
<comment type="subcellular location">
    <subcellularLocation>
        <location evidence="1">Membrane</location>
        <topology evidence="1">Single-pass type I membrane protein</topology>
    </subcellularLocation>
</comment>
<dbReference type="InterPro" id="IPR011162">
    <property type="entry name" value="MHC_I/II-like_Ag-recog"/>
</dbReference>
<dbReference type="InterPro" id="IPR013783">
    <property type="entry name" value="Ig-like_fold"/>
</dbReference>
<feature type="transmembrane region" description="Helical" evidence="9">
    <location>
        <begin position="222"/>
        <end position="243"/>
    </location>
</feature>
<evidence type="ECO:0000313" key="13">
    <source>
        <dbReference type="Proteomes" id="UP000694421"/>
    </source>
</evidence>
<evidence type="ECO:0000256" key="4">
    <source>
        <dbReference type="ARBA" id="ARBA00022989"/>
    </source>
</evidence>
<dbReference type="AlphaFoldDB" id="A0A8D0B8T9"/>
<accession>A0A8D0B8T9</accession>
<evidence type="ECO:0000256" key="5">
    <source>
        <dbReference type="ARBA" id="ARBA00023130"/>
    </source>
</evidence>
<dbReference type="PROSITE" id="PS00290">
    <property type="entry name" value="IG_MHC"/>
    <property type="match status" value="1"/>
</dbReference>
<name>A0A8D0B8T9_SALMN</name>
<evidence type="ECO:0000256" key="7">
    <source>
        <dbReference type="ARBA" id="ARBA00023180"/>
    </source>
</evidence>
<dbReference type="GO" id="GO:0002250">
    <property type="term" value="P:adaptive immune response"/>
    <property type="evidence" value="ECO:0007669"/>
    <property type="project" value="UniProtKB-KW"/>
</dbReference>
<evidence type="ECO:0000313" key="12">
    <source>
        <dbReference type="Ensembl" id="ENSSMRP00000004438.1"/>
    </source>
</evidence>
<keyword evidence="3" id="KW-0391">Immunity</keyword>
<keyword evidence="8" id="KW-0491">MHC II</keyword>
<keyword evidence="4 9" id="KW-1133">Transmembrane helix</keyword>
<evidence type="ECO:0000256" key="9">
    <source>
        <dbReference type="SAM" id="Phobius"/>
    </source>
</evidence>
<evidence type="ECO:0000256" key="6">
    <source>
        <dbReference type="ARBA" id="ARBA00023136"/>
    </source>
</evidence>
<dbReference type="InterPro" id="IPR003597">
    <property type="entry name" value="Ig_C1-set"/>
</dbReference>
<feature type="signal peptide" evidence="10">
    <location>
        <begin position="1"/>
        <end position="20"/>
    </location>
</feature>
<dbReference type="InterPro" id="IPR050160">
    <property type="entry name" value="MHC/Immunoglobulin"/>
</dbReference>
<dbReference type="InterPro" id="IPR036179">
    <property type="entry name" value="Ig-like_dom_sf"/>
</dbReference>
<sequence length="263" mass="29062">MRPSQLPLCVLCLALSYLQADGFVLHLRTDCPLSAGGQVLGANWTLAFNKAPFICYDSDAQMFTPCGMGASFPWNYSTEFIAYQLNQPQLERLIQPTRKSCQQQIQSLWGRTGARQRPPNVRISTVTPQNTPFPTMLACNVWGFYPEKVAVGWLWNGEPMEQGAGPLVVRSNGDWTFQARRTLPVDPQRGGVYTCLVSHPSLKEPLTDDWAAGLPLDLRVQVGISVSTLAVGIALLIAGLIYWRKVAQEGYIPIEGNSYSEGQ</sequence>
<protein>
    <submittedName>
        <fullName evidence="12">Major histocompatibility complex, class II, DM beta</fullName>
    </submittedName>
</protein>
<evidence type="ECO:0000256" key="2">
    <source>
        <dbReference type="ARBA" id="ARBA00022692"/>
    </source>
</evidence>
<dbReference type="GO" id="GO:0023026">
    <property type="term" value="F:MHC class II protein complex binding"/>
    <property type="evidence" value="ECO:0007669"/>
    <property type="project" value="Ensembl"/>
</dbReference>
<dbReference type="InterPro" id="IPR007110">
    <property type="entry name" value="Ig-like_dom"/>
</dbReference>
<keyword evidence="13" id="KW-1185">Reference proteome</keyword>
<dbReference type="CDD" id="cd21002">
    <property type="entry name" value="IgC1_MHC_II_beta_HLA-DM"/>
    <property type="match status" value="1"/>
</dbReference>
<dbReference type="GO" id="GO:0005765">
    <property type="term" value="C:lysosomal membrane"/>
    <property type="evidence" value="ECO:0007669"/>
    <property type="project" value="Ensembl"/>
</dbReference>
<keyword evidence="6 9" id="KW-0472">Membrane</keyword>
<evidence type="ECO:0000256" key="1">
    <source>
        <dbReference type="ARBA" id="ARBA00004479"/>
    </source>
</evidence>
<dbReference type="GO" id="GO:0042613">
    <property type="term" value="C:MHC class II protein complex"/>
    <property type="evidence" value="ECO:0007669"/>
    <property type="project" value="UniProtKB-KW"/>
</dbReference>
<dbReference type="Proteomes" id="UP000694421">
    <property type="component" value="Unplaced"/>
</dbReference>
<keyword evidence="2 9" id="KW-0812">Transmembrane</keyword>